<keyword evidence="3" id="KW-1185">Reference proteome</keyword>
<evidence type="ECO:0000313" key="3">
    <source>
        <dbReference type="Proteomes" id="UP000250235"/>
    </source>
</evidence>
<name>A0A2Z7D5T8_9LAMI</name>
<sequence length="295" mass="32162">MVMRLATSPHDPLGITDSACKNQSVLVSVQYGPFSPYIPIRSTTIGKSRVAIDPIAMHTSWRSNSDIVSITSVGYPRMSASGESSTTMHRLLHASGSHPIPTPYDPKTNQYNQDLGLIHSTNGNHLESLNEGSSIDHQNVGTEQKVVVAAKIHQRNLAATDSQAVHPSEETLWKNVLVGHTDGKDLKIHDTAKSCASLRTVPDYSQLLKTGSTSSKEALNGKNHLPRSSNQNGENHRLEVVKIFEPATTSLLFDNSIYNFKLVSIKRAKQDETSATNLAPNNGENRWQSNGEGFG</sequence>
<protein>
    <submittedName>
        <fullName evidence="2">Uncharacterized protein</fullName>
    </submittedName>
</protein>
<dbReference type="EMBL" id="KQ989042">
    <property type="protein sequence ID" value="KZV54994.1"/>
    <property type="molecule type" value="Genomic_DNA"/>
</dbReference>
<reference evidence="2 3" key="1">
    <citation type="journal article" date="2015" name="Proc. Natl. Acad. Sci. U.S.A.">
        <title>The resurrection genome of Boea hygrometrica: A blueprint for survival of dehydration.</title>
        <authorList>
            <person name="Xiao L."/>
            <person name="Yang G."/>
            <person name="Zhang L."/>
            <person name="Yang X."/>
            <person name="Zhao S."/>
            <person name="Ji Z."/>
            <person name="Zhou Q."/>
            <person name="Hu M."/>
            <person name="Wang Y."/>
            <person name="Chen M."/>
            <person name="Xu Y."/>
            <person name="Jin H."/>
            <person name="Xiao X."/>
            <person name="Hu G."/>
            <person name="Bao F."/>
            <person name="Hu Y."/>
            <person name="Wan P."/>
            <person name="Li L."/>
            <person name="Deng X."/>
            <person name="Kuang T."/>
            <person name="Xiang C."/>
            <person name="Zhu J.K."/>
            <person name="Oliver M.J."/>
            <person name="He Y."/>
        </authorList>
    </citation>
    <scope>NUCLEOTIDE SEQUENCE [LARGE SCALE GENOMIC DNA]</scope>
    <source>
        <strain evidence="3">cv. XS01</strain>
    </source>
</reference>
<feature type="region of interest" description="Disordered" evidence="1">
    <location>
        <begin position="272"/>
        <end position="295"/>
    </location>
</feature>
<evidence type="ECO:0000256" key="1">
    <source>
        <dbReference type="SAM" id="MobiDB-lite"/>
    </source>
</evidence>
<dbReference type="AlphaFoldDB" id="A0A2Z7D5T8"/>
<accession>A0A2Z7D5T8</accession>
<organism evidence="2 3">
    <name type="scientific">Dorcoceras hygrometricum</name>
    <dbReference type="NCBI Taxonomy" id="472368"/>
    <lineage>
        <taxon>Eukaryota</taxon>
        <taxon>Viridiplantae</taxon>
        <taxon>Streptophyta</taxon>
        <taxon>Embryophyta</taxon>
        <taxon>Tracheophyta</taxon>
        <taxon>Spermatophyta</taxon>
        <taxon>Magnoliopsida</taxon>
        <taxon>eudicotyledons</taxon>
        <taxon>Gunneridae</taxon>
        <taxon>Pentapetalae</taxon>
        <taxon>asterids</taxon>
        <taxon>lamiids</taxon>
        <taxon>Lamiales</taxon>
        <taxon>Gesneriaceae</taxon>
        <taxon>Didymocarpoideae</taxon>
        <taxon>Trichosporeae</taxon>
        <taxon>Loxocarpinae</taxon>
        <taxon>Dorcoceras</taxon>
    </lineage>
</organism>
<evidence type="ECO:0000313" key="2">
    <source>
        <dbReference type="EMBL" id="KZV54994.1"/>
    </source>
</evidence>
<feature type="region of interest" description="Disordered" evidence="1">
    <location>
        <begin position="212"/>
        <end position="233"/>
    </location>
</feature>
<proteinExistence type="predicted"/>
<dbReference type="Proteomes" id="UP000250235">
    <property type="component" value="Unassembled WGS sequence"/>
</dbReference>
<gene>
    <name evidence="2" type="ORF">F511_25294</name>
</gene>
<feature type="compositionally biased region" description="Polar residues" evidence="1">
    <location>
        <begin position="273"/>
        <end position="295"/>
    </location>
</feature>